<evidence type="ECO:0000313" key="2">
    <source>
        <dbReference type="Proteomes" id="UP000027120"/>
    </source>
</evidence>
<dbReference type="EMBL" id="KK784875">
    <property type="protein sequence ID" value="KDO82609.1"/>
    <property type="molecule type" value="Genomic_DNA"/>
</dbReference>
<protein>
    <submittedName>
        <fullName evidence="1">Uncharacterized protein</fullName>
    </submittedName>
</protein>
<dbReference type="STRING" id="2711.A0A067H4Y6"/>
<dbReference type="AlphaFoldDB" id="A0A067H4Y6"/>
<accession>A0A067H4Y6</accession>
<proteinExistence type="predicted"/>
<reference evidence="1 2" key="1">
    <citation type="submission" date="2014-04" db="EMBL/GenBank/DDBJ databases">
        <authorList>
            <consortium name="International Citrus Genome Consortium"/>
            <person name="Gmitter F."/>
            <person name="Chen C."/>
            <person name="Farmerie W."/>
            <person name="Harkins T."/>
            <person name="Desany B."/>
            <person name="Mohiuddin M."/>
            <person name="Kodira C."/>
            <person name="Borodovsky M."/>
            <person name="Lomsadze A."/>
            <person name="Burns P."/>
            <person name="Jenkins J."/>
            <person name="Prochnik S."/>
            <person name="Shu S."/>
            <person name="Chapman J."/>
            <person name="Pitluck S."/>
            <person name="Schmutz J."/>
            <person name="Rokhsar D."/>
        </authorList>
    </citation>
    <scope>NUCLEOTIDE SEQUENCE</scope>
</reference>
<feature type="non-terminal residue" evidence="1">
    <location>
        <position position="103"/>
    </location>
</feature>
<evidence type="ECO:0000313" key="1">
    <source>
        <dbReference type="EMBL" id="KDO82606.1"/>
    </source>
</evidence>
<organism evidence="1 2">
    <name type="scientific">Citrus sinensis</name>
    <name type="common">Sweet orange</name>
    <name type="synonym">Citrus aurantium var. sinensis</name>
    <dbReference type="NCBI Taxonomy" id="2711"/>
    <lineage>
        <taxon>Eukaryota</taxon>
        <taxon>Viridiplantae</taxon>
        <taxon>Streptophyta</taxon>
        <taxon>Embryophyta</taxon>
        <taxon>Tracheophyta</taxon>
        <taxon>Spermatophyta</taxon>
        <taxon>Magnoliopsida</taxon>
        <taxon>eudicotyledons</taxon>
        <taxon>Gunneridae</taxon>
        <taxon>Pentapetalae</taxon>
        <taxon>rosids</taxon>
        <taxon>malvids</taxon>
        <taxon>Sapindales</taxon>
        <taxon>Rutaceae</taxon>
        <taxon>Aurantioideae</taxon>
        <taxon>Citrus</taxon>
    </lineage>
</organism>
<dbReference type="EMBL" id="KK784875">
    <property type="protein sequence ID" value="KDO82608.1"/>
    <property type="molecule type" value="Genomic_DNA"/>
</dbReference>
<dbReference type="Proteomes" id="UP000027120">
    <property type="component" value="Unassembled WGS sequence"/>
</dbReference>
<dbReference type="EMBL" id="KK784875">
    <property type="protein sequence ID" value="KDO82606.1"/>
    <property type="molecule type" value="Genomic_DNA"/>
</dbReference>
<sequence length="103" mass="11352">MGSTSTISLYSHPKLSHRAQPVLSRSFCQARDAPLSFALPFSGTRRCFRLKRLVVKAAARPEGGRRQRRVYRQSQSDNALTTAPVKQIASFVVPAGVFVSATF</sequence>
<gene>
    <name evidence="1" type="ORF">CISIN_1g0068421mg</name>
</gene>
<keyword evidence="2" id="KW-1185">Reference proteome</keyword>
<dbReference type="EMBL" id="KK784875">
    <property type="protein sequence ID" value="KDO82607.1"/>
    <property type="molecule type" value="Genomic_DNA"/>
</dbReference>
<name>A0A067H4Y6_CITSI</name>